<dbReference type="InterPro" id="IPR036910">
    <property type="entry name" value="HMG_box_dom_sf"/>
</dbReference>
<feature type="DNA-binding region" description="HMG box" evidence="1">
    <location>
        <begin position="13"/>
        <end position="81"/>
    </location>
</feature>
<keyword evidence="1" id="KW-0238">DNA-binding</keyword>
<dbReference type="InterPro" id="IPR009071">
    <property type="entry name" value="HMG_box_dom"/>
</dbReference>
<dbReference type="GO" id="GO:0003677">
    <property type="term" value="F:DNA binding"/>
    <property type="evidence" value="ECO:0007669"/>
    <property type="project" value="UniProtKB-UniRule"/>
</dbReference>
<gene>
    <name evidence="3" type="ORF">FMOSSE_LOCUS6037</name>
</gene>
<comment type="caution">
    <text evidence="3">The sequence shown here is derived from an EMBL/GenBank/DDBJ whole genome shotgun (WGS) entry which is preliminary data.</text>
</comment>
<dbReference type="AlphaFoldDB" id="A0A9N9FK01"/>
<proteinExistence type="predicted"/>
<dbReference type="PROSITE" id="PS50118">
    <property type="entry name" value="HMG_BOX_2"/>
    <property type="match status" value="1"/>
</dbReference>
<dbReference type="Proteomes" id="UP000789375">
    <property type="component" value="Unassembled WGS sequence"/>
</dbReference>
<evidence type="ECO:0000313" key="3">
    <source>
        <dbReference type="EMBL" id="CAG8542251.1"/>
    </source>
</evidence>
<reference evidence="3" key="1">
    <citation type="submission" date="2021-06" db="EMBL/GenBank/DDBJ databases">
        <authorList>
            <person name="Kallberg Y."/>
            <person name="Tangrot J."/>
            <person name="Rosling A."/>
        </authorList>
    </citation>
    <scope>NUCLEOTIDE SEQUENCE</scope>
    <source>
        <strain evidence="3">87-6 pot B 2015</strain>
    </source>
</reference>
<dbReference type="EMBL" id="CAJVPP010001223">
    <property type="protein sequence ID" value="CAG8542251.1"/>
    <property type="molecule type" value="Genomic_DNA"/>
</dbReference>
<dbReference type="Gene3D" id="1.10.30.10">
    <property type="entry name" value="High mobility group box domain"/>
    <property type="match status" value="1"/>
</dbReference>
<sequence length="238" mass="27622">MLAFIQENPQMKKTRRPNGYIKFRAETWKEHKRAYPNAKSHEYSGIAATRWKELSNAEKNKYIMISEVEKRKRIVKDENVSKIDDFEKDQITFQAQKLDGINADNTHSNQQQHMMLPVVPITENSYSQIGIYNANESYYPSIGYHMSDYDNYQYSSNIPVVTTTATDHDFLSYPESQNFNNISTNVFNPNEGNILMNTVADCNNLVYGDQTMSPESYENYLFLTGNSGTFENFIPYPY</sequence>
<dbReference type="Pfam" id="PF00505">
    <property type="entry name" value="HMG_box"/>
    <property type="match status" value="1"/>
</dbReference>
<evidence type="ECO:0000259" key="2">
    <source>
        <dbReference type="PROSITE" id="PS50118"/>
    </source>
</evidence>
<accession>A0A9N9FK01</accession>
<organism evidence="3 4">
    <name type="scientific">Funneliformis mosseae</name>
    <name type="common">Endomycorrhizal fungus</name>
    <name type="synonym">Glomus mosseae</name>
    <dbReference type="NCBI Taxonomy" id="27381"/>
    <lineage>
        <taxon>Eukaryota</taxon>
        <taxon>Fungi</taxon>
        <taxon>Fungi incertae sedis</taxon>
        <taxon>Mucoromycota</taxon>
        <taxon>Glomeromycotina</taxon>
        <taxon>Glomeromycetes</taxon>
        <taxon>Glomerales</taxon>
        <taxon>Glomeraceae</taxon>
        <taxon>Funneliformis</taxon>
    </lineage>
</organism>
<evidence type="ECO:0000256" key="1">
    <source>
        <dbReference type="PROSITE-ProRule" id="PRU00267"/>
    </source>
</evidence>
<dbReference type="CDD" id="cd00084">
    <property type="entry name" value="HMG-box_SF"/>
    <property type="match status" value="1"/>
</dbReference>
<evidence type="ECO:0000313" key="4">
    <source>
        <dbReference type="Proteomes" id="UP000789375"/>
    </source>
</evidence>
<protein>
    <submittedName>
        <fullName evidence="3">14568_t:CDS:1</fullName>
    </submittedName>
</protein>
<dbReference type="SUPFAM" id="SSF47095">
    <property type="entry name" value="HMG-box"/>
    <property type="match status" value="1"/>
</dbReference>
<name>A0A9N9FK01_FUNMO</name>
<dbReference type="GO" id="GO:0005634">
    <property type="term" value="C:nucleus"/>
    <property type="evidence" value="ECO:0007669"/>
    <property type="project" value="UniProtKB-UniRule"/>
</dbReference>
<feature type="domain" description="HMG box" evidence="2">
    <location>
        <begin position="13"/>
        <end position="81"/>
    </location>
</feature>
<keyword evidence="1" id="KW-0539">Nucleus</keyword>
<keyword evidence="4" id="KW-1185">Reference proteome</keyword>
<dbReference type="SMART" id="SM00398">
    <property type="entry name" value="HMG"/>
    <property type="match status" value="1"/>
</dbReference>